<evidence type="ECO:0000313" key="4">
    <source>
        <dbReference type="Proteomes" id="UP000693892"/>
    </source>
</evidence>
<protein>
    <recommendedName>
        <fullName evidence="2">PucR C-terminal helix-turn-helix domain-containing protein</fullName>
    </recommendedName>
</protein>
<comment type="caution">
    <text evidence="3">The sequence shown here is derived from an EMBL/GenBank/DDBJ whole genome shotgun (WGS) entry which is preliminary data.</text>
</comment>
<evidence type="ECO:0000313" key="3">
    <source>
        <dbReference type="EMBL" id="CAG7614216.1"/>
    </source>
</evidence>
<dbReference type="InterPro" id="IPR051448">
    <property type="entry name" value="CdaR-like_regulators"/>
</dbReference>
<organism evidence="3 4">
    <name type="scientific">Leucobacter soli</name>
    <dbReference type="NCBI Taxonomy" id="2812850"/>
    <lineage>
        <taxon>Bacteria</taxon>
        <taxon>Bacillati</taxon>
        <taxon>Actinomycetota</taxon>
        <taxon>Actinomycetes</taxon>
        <taxon>Micrococcales</taxon>
        <taxon>Microbacteriaceae</taxon>
        <taxon>Leucobacter</taxon>
    </lineage>
</organism>
<dbReference type="PANTHER" id="PTHR33744:SF17">
    <property type="entry name" value="CONSERVED PROTEIN"/>
    <property type="match status" value="1"/>
</dbReference>
<gene>
    <name evidence="3" type="ORF">LEUCIP111803_01768</name>
</gene>
<evidence type="ECO:0000256" key="1">
    <source>
        <dbReference type="SAM" id="MobiDB-lite"/>
    </source>
</evidence>
<reference evidence="3" key="1">
    <citation type="submission" date="2021-06" db="EMBL/GenBank/DDBJ databases">
        <authorList>
            <person name="Criscuolo A."/>
        </authorList>
    </citation>
    <scope>NUCLEOTIDE SEQUENCE</scope>
    <source>
        <strain evidence="3">CIP111803</strain>
    </source>
</reference>
<dbReference type="RefSeq" id="WP_218115559.1">
    <property type="nucleotide sequence ID" value="NZ_CAJVAP010000019.1"/>
</dbReference>
<feature type="region of interest" description="Disordered" evidence="1">
    <location>
        <begin position="532"/>
        <end position="555"/>
    </location>
</feature>
<dbReference type="Proteomes" id="UP000693892">
    <property type="component" value="Unassembled WGS sequence"/>
</dbReference>
<keyword evidence="4" id="KW-1185">Reference proteome</keyword>
<dbReference type="InterPro" id="IPR025736">
    <property type="entry name" value="PucR_C-HTH_dom"/>
</dbReference>
<accession>A0A916NHG6</accession>
<dbReference type="EMBL" id="CAJVAP010000019">
    <property type="protein sequence ID" value="CAG7614216.1"/>
    <property type="molecule type" value="Genomic_DNA"/>
</dbReference>
<proteinExistence type="predicted"/>
<sequence length="555" mass="60721">MYSEFSTSTRSQGLDLGELLADLGPDTAMPLVATFPDRLVMGTDFYESTDSLLEEPGLLLLAPSCASLSTPELTQLATRAVANRYAAIAVKCGEEAVTRIASISAEVGIPFIRVSEGIGWRFFDAFLSRLLGERGRNEDLVGERGMEPLFALANEVAEVFGGSVAVEDLGRAVIAYSSVPGQAIDALRTQGILHRRVPDSPSNDLQYEEVLRAERPIRYPGSDIEAARVAFPIRAGALPLGSIWAIDATGDGPLTDQQERTMRNAARTAAAYMLEDIRTIRSGQIPREERFRTLLDGHSVVGTELLELGILRDRDCALLVLEPPPGEPLSMLSQLRSTVRRHLALHHPEAVTSVRDQRVYALIAGDVDTATRIAEPLLPLLDRLIARGTRIAAPGATRRATEISHLRDLAHQLLASVPRSAADERLPVLTVERLRPSLVFEHLRPLLLDNAELRIPGLDALANDHPDLAETLLAWCGAFGNVALTARRVGVHENTVRYRLQRTEELLDLRLDDADTRLTAWLQLRVDAHEAARRGANGEGAPDQPRWPSSAGRRV</sequence>
<feature type="domain" description="PucR C-terminal helix-turn-helix" evidence="2">
    <location>
        <begin position="468"/>
        <end position="526"/>
    </location>
</feature>
<dbReference type="Pfam" id="PF13556">
    <property type="entry name" value="HTH_30"/>
    <property type="match status" value="1"/>
</dbReference>
<dbReference type="PANTHER" id="PTHR33744">
    <property type="entry name" value="CARBOHYDRATE DIACID REGULATOR"/>
    <property type="match status" value="1"/>
</dbReference>
<dbReference type="AlphaFoldDB" id="A0A916NHG6"/>
<name>A0A916NHG6_9MICO</name>
<evidence type="ECO:0000259" key="2">
    <source>
        <dbReference type="Pfam" id="PF13556"/>
    </source>
</evidence>